<evidence type="ECO:0000256" key="2">
    <source>
        <dbReference type="ARBA" id="ARBA00022679"/>
    </source>
</evidence>
<dbReference type="InterPro" id="IPR002201">
    <property type="entry name" value="Glyco_trans_9"/>
</dbReference>
<dbReference type="GO" id="GO:0005829">
    <property type="term" value="C:cytosol"/>
    <property type="evidence" value="ECO:0007669"/>
    <property type="project" value="TreeGrafter"/>
</dbReference>
<dbReference type="SUPFAM" id="SSF53756">
    <property type="entry name" value="UDP-Glycosyltransferase/glycogen phosphorylase"/>
    <property type="match status" value="1"/>
</dbReference>
<protein>
    <submittedName>
        <fullName evidence="3">Glycosyltransferase family 9 protein</fullName>
    </submittedName>
</protein>
<dbReference type="PANTHER" id="PTHR30160">
    <property type="entry name" value="TETRAACYLDISACCHARIDE 4'-KINASE-RELATED"/>
    <property type="match status" value="1"/>
</dbReference>
<comment type="caution">
    <text evidence="3">The sequence shown here is derived from an EMBL/GenBank/DDBJ whole genome shotgun (WGS) entry which is preliminary data.</text>
</comment>
<dbReference type="Pfam" id="PF01075">
    <property type="entry name" value="Glyco_transf_9"/>
    <property type="match status" value="1"/>
</dbReference>
<name>A0A640WAV6_9GAMM</name>
<accession>A0A640WAV6</accession>
<reference evidence="3 4" key="1">
    <citation type="submission" date="2019-08" db="EMBL/GenBank/DDBJ databases">
        <title>Bioinformatics analysis of the strain L3 and L5.</title>
        <authorList>
            <person name="Li X."/>
        </authorList>
    </citation>
    <scope>NUCLEOTIDE SEQUENCE [LARGE SCALE GENOMIC DNA]</scope>
    <source>
        <strain evidence="3 4">L3</strain>
    </source>
</reference>
<keyword evidence="1" id="KW-0328">Glycosyltransferase</keyword>
<dbReference type="CDD" id="cd03789">
    <property type="entry name" value="GT9_LPS_heptosyltransferase"/>
    <property type="match status" value="1"/>
</dbReference>
<dbReference type="EMBL" id="VTPX01000017">
    <property type="protein sequence ID" value="KAA0015771.1"/>
    <property type="molecule type" value="Genomic_DNA"/>
</dbReference>
<dbReference type="RefSeq" id="WP_149437404.1">
    <property type="nucleotide sequence ID" value="NZ_VTPX01000017.1"/>
</dbReference>
<evidence type="ECO:0000313" key="4">
    <source>
        <dbReference type="Proteomes" id="UP000466024"/>
    </source>
</evidence>
<dbReference type="Proteomes" id="UP000466024">
    <property type="component" value="Unassembled WGS sequence"/>
</dbReference>
<organism evidence="3 4">
    <name type="scientific">Salinicola corii</name>
    <dbReference type="NCBI Taxonomy" id="2606937"/>
    <lineage>
        <taxon>Bacteria</taxon>
        <taxon>Pseudomonadati</taxon>
        <taxon>Pseudomonadota</taxon>
        <taxon>Gammaproteobacteria</taxon>
        <taxon>Oceanospirillales</taxon>
        <taxon>Halomonadaceae</taxon>
        <taxon>Salinicola</taxon>
    </lineage>
</organism>
<dbReference type="GO" id="GO:0009244">
    <property type="term" value="P:lipopolysaccharide core region biosynthetic process"/>
    <property type="evidence" value="ECO:0007669"/>
    <property type="project" value="TreeGrafter"/>
</dbReference>
<keyword evidence="2 3" id="KW-0808">Transferase</keyword>
<proteinExistence type="predicted"/>
<dbReference type="Gene3D" id="3.40.50.2000">
    <property type="entry name" value="Glycogen Phosphorylase B"/>
    <property type="match status" value="2"/>
</dbReference>
<keyword evidence="4" id="KW-1185">Reference proteome</keyword>
<dbReference type="InterPro" id="IPR051199">
    <property type="entry name" value="LPS_LOS_Heptosyltrfase"/>
</dbReference>
<gene>
    <name evidence="3" type="ORF">F0A16_19575</name>
</gene>
<evidence type="ECO:0000313" key="3">
    <source>
        <dbReference type="EMBL" id="KAA0015771.1"/>
    </source>
</evidence>
<dbReference type="GO" id="GO:0008713">
    <property type="term" value="F:ADP-heptose-lipopolysaccharide heptosyltransferase activity"/>
    <property type="evidence" value="ECO:0007669"/>
    <property type="project" value="TreeGrafter"/>
</dbReference>
<sequence>MSNVLTKIRRHDVMRRLGKCLEKMAKTGLYLLLGVMSRKPSRASSLALVDVKRVLLVRPNFRLGNAVIGARLAEAFSKNKPEIRIDYLGTDTTVQLFSGIGISSYHAYSRTFSYRPWLFLRMIWELRRENYDLAIQIGEGSLTSWAFTHLCGAKKTLGQKGRLQNTYDWLIEGKTSHAYELPSAIAHSLGLHCESLPWMVVSEKEHARAKELFKHSSEGGVVGVFVGGHLDKRLPLIFWQAQIRELNMTGENYVVMVGPEEEHYRQHLEQCCGPQGQILPLMPIREFAAVLSHVITLITPDTGPMHMATALGVPVIALLNTDKSRKFCPKGIADKTLFRPTPTEVVAVLSGSPLIQFDRARKEHMLDRRMLLGSC</sequence>
<dbReference type="AlphaFoldDB" id="A0A640WAV6"/>
<evidence type="ECO:0000256" key="1">
    <source>
        <dbReference type="ARBA" id="ARBA00022676"/>
    </source>
</evidence>